<proteinExistence type="predicted"/>
<name>A0A813DCC3_POLGL</name>
<keyword evidence="3" id="KW-1185">Reference proteome</keyword>
<accession>A0A813DCC3</accession>
<dbReference type="AlphaFoldDB" id="A0A813DCC3"/>
<evidence type="ECO:0000313" key="3">
    <source>
        <dbReference type="Proteomes" id="UP000654075"/>
    </source>
</evidence>
<dbReference type="Proteomes" id="UP000654075">
    <property type="component" value="Unassembled WGS sequence"/>
</dbReference>
<feature type="compositionally biased region" description="Polar residues" evidence="1">
    <location>
        <begin position="55"/>
        <end position="78"/>
    </location>
</feature>
<reference evidence="2" key="1">
    <citation type="submission" date="2021-02" db="EMBL/GenBank/DDBJ databases">
        <authorList>
            <person name="Dougan E. K."/>
            <person name="Rhodes N."/>
            <person name="Thang M."/>
            <person name="Chan C."/>
        </authorList>
    </citation>
    <scope>NUCLEOTIDE SEQUENCE</scope>
</reference>
<dbReference type="EMBL" id="CAJNNV010001504">
    <property type="protein sequence ID" value="CAE8585205.1"/>
    <property type="molecule type" value="Genomic_DNA"/>
</dbReference>
<feature type="region of interest" description="Disordered" evidence="1">
    <location>
        <begin position="46"/>
        <end position="81"/>
    </location>
</feature>
<gene>
    <name evidence="2" type="ORF">PGLA1383_LOCUS4118</name>
</gene>
<organism evidence="2 3">
    <name type="scientific">Polarella glacialis</name>
    <name type="common">Dinoflagellate</name>
    <dbReference type="NCBI Taxonomy" id="89957"/>
    <lineage>
        <taxon>Eukaryota</taxon>
        <taxon>Sar</taxon>
        <taxon>Alveolata</taxon>
        <taxon>Dinophyceae</taxon>
        <taxon>Suessiales</taxon>
        <taxon>Suessiaceae</taxon>
        <taxon>Polarella</taxon>
    </lineage>
</organism>
<sequence>MRSTPPHVLLCAKLSGEELVTQGALICDCGNSFKVYVPVSSSAVTTQGNKRREVSSASKANKTISSKSTGHSLLNGKSTSKKSFRAQSVIGKNRSWVKNV</sequence>
<protein>
    <submittedName>
        <fullName evidence="2">Uncharacterized protein</fullName>
    </submittedName>
</protein>
<comment type="caution">
    <text evidence="2">The sequence shown here is derived from an EMBL/GenBank/DDBJ whole genome shotgun (WGS) entry which is preliminary data.</text>
</comment>
<evidence type="ECO:0000256" key="1">
    <source>
        <dbReference type="SAM" id="MobiDB-lite"/>
    </source>
</evidence>
<evidence type="ECO:0000313" key="2">
    <source>
        <dbReference type="EMBL" id="CAE8585205.1"/>
    </source>
</evidence>